<dbReference type="PANTHER" id="PTHR30146">
    <property type="entry name" value="LACI-RELATED TRANSCRIPTIONAL REPRESSOR"/>
    <property type="match status" value="1"/>
</dbReference>
<evidence type="ECO:0000256" key="1">
    <source>
        <dbReference type="ARBA" id="ARBA00023015"/>
    </source>
</evidence>
<evidence type="ECO:0000256" key="2">
    <source>
        <dbReference type="ARBA" id="ARBA00023125"/>
    </source>
</evidence>
<dbReference type="Proteomes" id="UP000730618">
    <property type="component" value="Unassembled WGS sequence"/>
</dbReference>
<dbReference type="CDD" id="cd01392">
    <property type="entry name" value="HTH_LacI"/>
    <property type="match status" value="1"/>
</dbReference>
<sequence>MPRKKKVTLSLLAKQLGLSVYTVSKALRGLPGMSEETRKEVLQLAHQLGYLTKDQENSLIYEGIPRLSVKQRRFLVITSSDISSSPSIQLLFQGLKERMFELGHKIDLAFMPDSLPAQSFPSWMELEGLPYADGLFITALIPRPLEALLLELKMPKILLNFPPVGAKVDSVIWDVHDATRQSVHYLTKNGHRDLLYFGDVDRTRGYKQRWLAFVEAMKQEGLPVREEDHLIHMPDNQVEWVDTFKRHMERMKPTALLCATEMSLAWIYYALSETGYQVPQDVSLIRLDHVHSSFIPGITHPVLLMKETGYRAADRMLWRLANAHLPYEHIRLQGPFFEGDTVKKLI</sequence>
<evidence type="ECO:0000256" key="3">
    <source>
        <dbReference type="ARBA" id="ARBA00023163"/>
    </source>
</evidence>
<reference evidence="5 6" key="1">
    <citation type="submission" date="2021-06" db="EMBL/GenBank/DDBJ databases">
        <authorList>
            <person name="Criscuolo A."/>
        </authorList>
    </citation>
    <scope>NUCLEOTIDE SEQUENCE [LARGE SCALE GENOMIC DNA]</scope>
    <source>
        <strain evidence="6">CIP 111802</strain>
    </source>
</reference>
<dbReference type="SMART" id="SM00354">
    <property type="entry name" value="HTH_LACI"/>
    <property type="match status" value="1"/>
</dbReference>
<evidence type="ECO:0000259" key="4">
    <source>
        <dbReference type="PROSITE" id="PS50932"/>
    </source>
</evidence>
<comment type="caution">
    <text evidence="5">The sequence shown here is derived from an EMBL/GenBank/DDBJ whole genome shotgun (WGS) entry which is preliminary data.</text>
</comment>
<dbReference type="EMBL" id="CAJVCE010000012">
    <property type="protein sequence ID" value="CAG7648586.1"/>
    <property type="molecule type" value="Genomic_DNA"/>
</dbReference>
<name>A0ABM8VLJ4_9BACL</name>
<dbReference type="PANTHER" id="PTHR30146:SF148">
    <property type="entry name" value="HTH-TYPE TRANSCRIPTIONAL REPRESSOR PURR-RELATED"/>
    <property type="match status" value="1"/>
</dbReference>
<dbReference type="RefSeq" id="WP_218100540.1">
    <property type="nucleotide sequence ID" value="NZ_CAJVCE010000012.1"/>
</dbReference>
<dbReference type="Pfam" id="PF13377">
    <property type="entry name" value="Peripla_BP_3"/>
    <property type="match status" value="1"/>
</dbReference>
<gene>
    <name evidence="5" type="primary">purR_1</name>
    <name evidence="5" type="ORF">PAECIP111802_04256</name>
</gene>
<dbReference type="PROSITE" id="PS50932">
    <property type="entry name" value="HTH_LACI_2"/>
    <property type="match status" value="1"/>
</dbReference>
<organism evidence="5 6">
    <name type="scientific">Paenibacillus allorhizosphaerae</name>
    <dbReference type="NCBI Taxonomy" id="2849866"/>
    <lineage>
        <taxon>Bacteria</taxon>
        <taxon>Bacillati</taxon>
        <taxon>Bacillota</taxon>
        <taxon>Bacilli</taxon>
        <taxon>Bacillales</taxon>
        <taxon>Paenibacillaceae</taxon>
        <taxon>Paenibacillus</taxon>
    </lineage>
</organism>
<accession>A0ABM8VLJ4</accession>
<evidence type="ECO:0000313" key="5">
    <source>
        <dbReference type="EMBL" id="CAG7648586.1"/>
    </source>
</evidence>
<keyword evidence="1" id="KW-0805">Transcription regulation</keyword>
<feature type="domain" description="HTH lacI-type" evidence="4">
    <location>
        <begin position="7"/>
        <end position="50"/>
    </location>
</feature>
<evidence type="ECO:0000313" key="6">
    <source>
        <dbReference type="Proteomes" id="UP000730618"/>
    </source>
</evidence>
<proteinExistence type="predicted"/>
<keyword evidence="2" id="KW-0238">DNA-binding</keyword>
<keyword evidence="6" id="KW-1185">Reference proteome</keyword>
<dbReference type="InterPro" id="IPR000843">
    <property type="entry name" value="HTH_LacI"/>
</dbReference>
<protein>
    <submittedName>
        <fullName evidence="5">HTH-type transcriptional repressor PurR</fullName>
    </submittedName>
</protein>
<keyword evidence="3" id="KW-0804">Transcription</keyword>
<dbReference type="InterPro" id="IPR046335">
    <property type="entry name" value="LacI/GalR-like_sensor"/>
</dbReference>